<keyword evidence="1" id="KW-0472">Membrane</keyword>
<accession>A0A0W8FIV3</accession>
<evidence type="ECO:0000256" key="1">
    <source>
        <dbReference type="SAM" id="Phobius"/>
    </source>
</evidence>
<reference evidence="2" key="1">
    <citation type="journal article" date="2015" name="Proc. Natl. Acad. Sci. U.S.A.">
        <title>Networks of energetic and metabolic interactions define dynamics in microbial communities.</title>
        <authorList>
            <person name="Embree M."/>
            <person name="Liu J.K."/>
            <person name="Al-Bassam M.M."/>
            <person name="Zengler K."/>
        </authorList>
    </citation>
    <scope>NUCLEOTIDE SEQUENCE</scope>
</reference>
<gene>
    <name evidence="2" type="ORF">ASZ90_009437</name>
</gene>
<organism evidence="2">
    <name type="scientific">hydrocarbon metagenome</name>
    <dbReference type="NCBI Taxonomy" id="938273"/>
    <lineage>
        <taxon>unclassified sequences</taxon>
        <taxon>metagenomes</taxon>
        <taxon>ecological metagenomes</taxon>
    </lineage>
</organism>
<sequence>MAVLVGAAAADEYVLGDWNLPDTVSMRVPTNPGGYQPGSLGTYFDVVFRDIPDVDPPYDIKNQRYPGWCIETDVFITPGTWYDDAAVTSTIDANPINWKAINYLVNHRTGYHWKTVQAAIWHYAGSTGGDFNAYRSAYPDAYDALIADVDGNYEDWVPAYDSVVVGAVKVDAGSNVQTLIIELERPWTLVPEFPTLAVPVGLLIGVVYTVSVIRGRKPE</sequence>
<dbReference type="AlphaFoldDB" id="A0A0W8FIV3"/>
<protein>
    <submittedName>
        <fullName evidence="2">Uncharacterized protein</fullName>
    </submittedName>
</protein>
<evidence type="ECO:0000313" key="2">
    <source>
        <dbReference type="EMBL" id="KUG20816.1"/>
    </source>
</evidence>
<name>A0A0W8FIV3_9ZZZZ</name>
<keyword evidence="1" id="KW-0812">Transmembrane</keyword>
<keyword evidence="1" id="KW-1133">Transmembrane helix</keyword>
<feature type="transmembrane region" description="Helical" evidence="1">
    <location>
        <begin position="193"/>
        <end position="213"/>
    </location>
</feature>
<proteinExistence type="predicted"/>
<comment type="caution">
    <text evidence="2">The sequence shown here is derived from an EMBL/GenBank/DDBJ whole genome shotgun (WGS) entry which is preliminary data.</text>
</comment>
<dbReference type="EMBL" id="LNQE01001138">
    <property type="protein sequence ID" value="KUG20816.1"/>
    <property type="molecule type" value="Genomic_DNA"/>
</dbReference>